<feature type="compositionally biased region" description="Basic and acidic residues" evidence="15">
    <location>
        <begin position="292"/>
        <end position="313"/>
    </location>
</feature>
<keyword evidence="19" id="KW-1185">Reference proteome</keyword>
<comment type="function">
    <text evidence="13">Essential cell division protein that coordinates cell division and chromosome segregation. The N-terminus is involved in assembly of the cell-division machinery. The C-terminus functions as a DNA motor that moves dsDNA in an ATP-dependent manner towards the dif recombination site, which is located within the replication terminus region. Required for activation of the Xer recombinase, allowing activation of chromosome unlinking by recombination.</text>
</comment>
<feature type="transmembrane region" description="Helical" evidence="16">
    <location>
        <begin position="104"/>
        <end position="125"/>
    </location>
</feature>
<evidence type="ECO:0000256" key="5">
    <source>
        <dbReference type="ARBA" id="ARBA00022692"/>
    </source>
</evidence>
<evidence type="ECO:0000313" key="19">
    <source>
        <dbReference type="Proteomes" id="UP000620147"/>
    </source>
</evidence>
<dbReference type="InterPro" id="IPR036388">
    <property type="entry name" value="WH-like_DNA-bd_sf"/>
</dbReference>
<feature type="region of interest" description="Disordered" evidence="15">
    <location>
        <begin position="292"/>
        <end position="324"/>
    </location>
</feature>
<evidence type="ECO:0000256" key="8">
    <source>
        <dbReference type="ARBA" id="ARBA00022840"/>
    </source>
</evidence>
<feature type="binding site" evidence="14">
    <location>
        <begin position="502"/>
        <end position="509"/>
    </location>
    <ligand>
        <name>ATP</name>
        <dbReference type="ChEBI" id="CHEBI:30616"/>
    </ligand>
</feature>
<dbReference type="InterPro" id="IPR025199">
    <property type="entry name" value="FtsK_4TM"/>
</dbReference>
<feature type="region of interest" description="Disordered" evidence="15">
    <location>
        <begin position="1"/>
        <end position="27"/>
    </location>
</feature>
<feature type="region of interest" description="Disordered" evidence="15">
    <location>
        <begin position="221"/>
        <end position="264"/>
    </location>
</feature>
<dbReference type="InterPro" id="IPR027417">
    <property type="entry name" value="P-loop_NTPase"/>
</dbReference>
<keyword evidence="11 16" id="KW-0472">Membrane</keyword>
<keyword evidence="7" id="KW-0159">Chromosome partition</keyword>
<feature type="transmembrane region" description="Helical" evidence="16">
    <location>
        <begin position="158"/>
        <end position="181"/>
    </location>
</feature>
<comment type="subcellular location">
    <subcellularLocation>
        <location evidence="1">Cell membrane</location>
        <topology evidence="1">Multi-pass membrane protein</topology>
    </subcellularLocation>
</comment>
<dbReference type="Pfam" id="PF01580">
    <property type="entry name" value="FtsK_SpoIIIE"/>
    <property type="match status" value="1"/>
</dbReference>
<dbReference type="Gene3D" id="1.10.10.10">
    <property type="entry name" value="Winged helix-like DNA-binding domain superfamily/Winged helix DNA-binding domain"/>
    <property type="match status" value="1"/>
</dbReference>
<evidence type="ECO:0000256" key="9">
    <source>
        <dbReference type="ARBA" id="ARBA00022989"/>
    </source>
</evidence>
<accession>A0ABQ1DWW9</accession>
<dbReference type="Gene3D" id="3.40.50.300">
    <property type="entry name" value="P-loop containing nucleotide triphosphate hydrolases"/>
    <property type="match status" value="1"/>
</dbReference>
<feature type="transmembrane region" description="Helical" evidence="16">
    <location>
        <begin position="68"/>
        <end position="92"/>
    </location>
</feature>
<sequence length="855" mass="93194">MAARKTTTKKSTKSAPKGKRAAQPQPEELGPILSRPVWGAIWGIVGLLCLLSILPIDGVLLKWLHRGIGALIGKGAYVMPFALIGIAVLLFARPKGPVRLRGTCIALMPLLIGSIIHAFSCANEYDLSMSTLSGLLSTGMEGSSGGLLGGGLYILLEWALSSIGALLILLVLFIVTLLVACRITPQALYDMVRPPEYEYEDEEERERYEAPVQLPNIHEAAAAHAQRREERRAHRKSDFDIPIDADPPGEDKPGEELIDPNKHHGKVIAPDEYLRSLRDNVKKKAGSIMDLVENKQPEEEPAHVSESEPEHEAAPAPASKPKKTENISEIEQAAMNEQIDESQKAPAPVYDYPPIDLLTQGKHASVAGAETELRESSACLLDTLDSFNIEAQIIGIVRGPSVTRFELTIPRGIKISRITALADDIALSLGAANVRIAPIPDKVAVGIEVPNKTVNTVFIRECIGSPAFANAKSRLSFAVGKDITGKPVIGDIAKMPHMLIAGTTGSGKSVCINSMLISLLYKSTPEEVRLIMVDPKMVELGNYNGIPHLLIPVVTDPQKAAGALNWAVGEMERRYKLFADHQVRNLVGYNDLMRSEKAKAEQTEDGHPEQYQVLPQIVIVIDELADLMMVAAKEVENSICRIAQKARAAGMHLVVATQRPSADVITGIMKANIPSRIAFAVASQIESRIILDTTGAEKLIGKGDMLYAPLGEGKPTRVQGCFISNEEIEAVIARIKETSTAEYSEEILEHIEQQAEQVGNNKGGGSSGTSDLGDDEDELIEEAIEVIMDCRQASTSMLQRRLKLGYSRAARIIDQIEDRGIIGPSEGSKPRQILISREDWQEMKLRRTMPLDKQQ</sequence>
<keyword evidence="12" id="KW-0131">Cell cycle</keyword>
<protein>
    <recommendedName>
        <fullName evidence="17">FtsK domain-containing protein</fullName>
    </recommendedName>
</protein>
<dbReference type="SMART" id="SM00843">
    <property type="entry name" value="Ftsk_gamma"/>
    <property type="match status" value="1"/>
</dbReference>
<evidence type="ECO:0000256" key="1">
    <source>
        <dbReference type="ARBA" id="ARBA00004651"/>
    </source>
</evidence>
<evidence type="ECO:0000256" key="15">
    <source>
        <dbReference type="SAM" id="MobiDB-lite"/>
    </source>
</evidence>
<feature type="compositionally biased region" description="Basic residues" evidence="15">
    <location>
        <begin position="1"/>
        <end position="20"/>
    </location>
</feature>
<dbReference type="SUPFAM" id="SSF52540">
    <property type="entry name" value="P-loop containing nucleoside triphosphate hydrolases"/>
    <property type="match status" value="1"/>
</dbReference>
<keyword evidence="8 14" id="KW-0067">ATP-binding</keyword>
<dbReference type="RefSeq" id="WP_188886535.1">
    <property type="nucleotide sequence ID" value="NZ_BLYJ01000003.1"/>
</dbReference>
<evidence type="ECO:0000256" key="4">
    <source>
        <dbReference type="ARBA" id="ARBA00022618"/>
    </source>
</evidence>
<dbReference type="SUPFAM" id="SSF46785">
    <property type="entry name" value="Winged helix' DNA-binding domain"/>
    <property type="match status" value="1"/>
</dbReference>
<dbReference type="EMBL" id="BLYJ01000003">
    <property type="protein sequence ID" value="GFO87203.1"/>
    <property type="molecule type" value="Genomic_DNA"/>
</dbReference>
<evidence type="ECO:0000256" key="3">
    <source>
        <dbReference type="ARBA" id="ARBA00022475"/>
    </source>
</evidence>
<dbReference type="Gene3D" id="3.30.980.40">
    <property type="match status" value="1"/>
</dbReference>
<evidence type="ECO:0000256" key="14">
    <source>
        <dbReference type="PROSITE-ProRule" id="PRU00289"/>
    </source>
</evidence>
<feature type="compositionally biased region" description="Basic and acidic residues" evidence="15">
    <location>
        <begin position="226"/>
        <end position="239"/>
    </location>
</feature>
<evidence type="ECO:0000259" key="17">
    <source>
        <dbReference type="PROSITE" id="PS50901"/>
    </source>
</evidence>
<dbReference type="InterPro" id="IPR018541">
    <property type="entry name" value="Ftsk_gamma"/>
</dbReference>
<keyword evidence="6 14" id="KW-0547">Nucleotide-binding</keyword>
<dbReference type="Pfam" id="PF09397">
    <property type="entry name" value="FtsK_gamma"/>
    <property type="match status" value="1"/>
</dbReference>
<evidence type="ECO:0000256" key="13">
    <source>
        <dbReference type="ARBA" id="ARBA00024986"/>
    </source>
</evidence>
<name>A0ABQ1DWW9_9FIRM</name>
<evidence type="ECO:0000256" key="7">
    <source>
        <dbReference type="ARBA" id="ARBA00022829"/>
    </source>
</evidence>
<dbReference type="InterPro" id="IPR002543">
    <property type="entry name" value="FtsK_dom"/>
</dbReference>
<evidence type="ECO:0000313" key="18">
    <source>
        <dbReference type="EMBL" id="GFO87203.1"/>
    </source>
</evidence>
<feature type="transmembrane region" description="Helical" evidence="16">
    <location>
        <begin position="37"/>
        <end position="56"/>
    </location>
</feature>
<dbReference type="PANTHER" id="PTHR22683:SF41">
    <property type="entry name" value="DNA TRANSLOCASE FTSK"/>
    <property type="match status" value="1"/>
</dbReference>
<evidence type="ECO:0000256" key="16">
    <source>
        <dbReference type="SAM" id="Phobius"/>
    </source>
</evidence>
<keyword evidence="3" id="KW-1003">Cell membrane</keyword>
<comment type="similarity">
    <text evidence="2">Belongs to the FtsK/SpoIIIE/SftA family.</text>
</comment>
<feature type="compositionally biased region" description="Basic and acidic residues" evidence="15">
    <location>
        <begin position="249"/>
        <end position="262"/>
    </location>
</feature>
<dbReference type="Pfam" id="PF13491">
    <property type="entry name" value="FtsK_4TM"/>
    <property type="match status" value="1"/>
</dbReference>
<gene>
    <name evidence="18" type="ORF">BUFA31_03670</name>
</gene>
<evidence type="ECO:0000256" key="12">
    <source>
        <dbReference type="ARBA" id="ARBA00023306"/>
    </source>
</evidence>
<dbReference type="Pfam" id="PF17854">
    <property type="entry name" value="FtsK_alpha"/>
    <property type="match status" value="1"/>
</dbReference>
<dbReference type="InterPro" id="IPR050206">
    <property type="entry name" value="FtsK/SpoIIIE/SftA"/>
</dbReference>
<evidence type="ECO:0000256" key="10">
    <source>
        <dbReference type="ARBA" id="ARBA00023125"/>
    </source>
</evidence>
<comment type="caution">
    <text evidence="18">The sequence shown here is derived from an EMBL/GenBank/DDBJ whole genome shotgun (WGS) entry which is preliminary data.</text>
</comment>
<evidence type="ECO:0000256" key="2">
    <source>
        <dbReference type="ARBA" id="ARBA00006474"/>
    </source>
</evidence>
<organism evidence="18 19">
    <name type="scientific">Butyricicoccus faecihominis</name>
    <dbReference type="NCBI Taxonomy" id="1712515"/>
    <lineage>
        <taxon>Bacteria</taxon>
        <taxon>Bacillati</taxon>
        <taxon>Bacillota</taxon>
        <taxon>Clostridia</taxon>
        <taxon>Eubacteriales</taxon>
        <taxon>Butyricicoccaceae</taxon>
        <taxon>Butyricicoccus</taxon>
    </lineage>
</organism>
<dbReference type="PANTHER" id="PTHR22683">
    <property type="entry name" value="SPORULATION PROTEIN RELATED"/>
    <property type="match status" value="1"/>
</dbReference>
<keyword evidence="4" id="KW-0132">Cell division</keyword>
<dbReference type="Proteomes" id="UP000620147">
    <property type="component" value="Unassembled WGS sequence"/>
</dbReference>
<reference evidence="18 19" key="1">
    <citation type="submission" date="2020-06" db="EMBL/GenBank/DDBJ databases">
        <title>Characterization of fructooligosaccharide metabolism and fructooligosaccharide-degrading enzymes in human commensal butyrate producers.</title>
        <authorList>
            <person name="Tanno H."/>
            <person name="Fujii T."/>
            <person name="Hirano K."/>
            <person name="Maeno S."/>
            <person name="Tonozuka T."/>
            <person name="Sakamoto M."/>
            <person name="Ohkuma M."/>
            <person name="Tochio T."/>
            <person name="Endo A."/>
        </authorList>
    </citation>
    <scope>NUCLEOTIDE SEQUENCE [LARGE SCALE GENOMIC DNA]</scope>
    <source>
        <strain evidence="18 19">JCM 31056</strain>
    </source>
</reference>
<dbReference type="CDD" id="cd01127">
    <property type="entry name" value="TrwB_TraG_TraD_VirD4"/>
    <property type="match status" value="1"/>
</dbReference>
<evidence type="ECO:0000256" key="6">
    <source>
        <dbReference type="ARBA" id="ARBA00022741"/>
    </source>
</evidence>
<dbReference type="InterPro" id="IPR041027">
    <property type="entry name" value="FtsK_alpha"/>
</dbReference>
<feature type="domain" description="FtsK" evidence="17">
    <location>
        <begin position="485"/>
        <end position="688"/>
    </location>
</feature>
<dbReference type="PROSITE" id="PS50901">
    <property type="entry name" value="FTSK"/>
    <property type="match status" value="1"/>
</dbReference>
<keyword evidence="9 16" id="KW-1133">Transmembrane helix</keyword>
<evidence type="ECO:0000256" key="11">
    <source>
        <dbReference type="ARBA" id="ARBA00023136"/>
    </source>
</evidence>
<keyword evidence="10" id="KW-0238">DNA-binding</keyword>
<dbReference type="InterPro" id="IPR036390">
    <property type="entry name" value="WH_DNA-bd_sf"/>
</dbReference>
<keyword evidence="5 16" id="KW-0812">Transmembrane</keyword>
<proteinExistence type="inferred from homology"/>